<name>A0A9Q1KTC2_9CARY</name>
<keyword evidence="2" id="KW-1185">Reference proteome</keyword>
<sequence length="311" mass="34156">MASVQSSLPAFCGLRRCSGALSPQSFPSLPTLRRTGERKSNLTNLKHMIKDGIICRAMVQQTLQGAPAAYAKEMERLSAKESLLLATGNYSCLMASPTLLIQLKDAGGFEAVVTGKVTEIQRVDVMERITGLERLNPTPRPTTRLPTMLANLLKMDVLVKDGYAKITAYLRLLNSTCLLQTREHPSLLPDPLLKPFHGYLCYESSFQASTTNLQVESKVILSTKLTVEGPQRMKEEYIEGLLESPSIVEEAVPEQLKGALGQAAGAVQQLPAPIKDVVSSGIRVPLSGTFQRMFMISYLDDEILVYLDDIQ</sequence>
<accession>A0A9Q1KTC2</accession>
<gene>
    <name evidence="1" type="ORF">Cgig2_012168</name>
</gene>
<proteinExistence type="predicted"/>
<dbReference type="EMBL" id="JAKOGI010000029">
    <property type="protein sequence ID" value="KAJ8448524.1"/>
    <property type="molecule type" value="Genomic_DNA"/>
</dbReference>
<comment type="caution">
    <text evidence="1">The sequence shown here is derived from an EMBL/GenBank/DDBJ whole genome shotgun (WGS) entry which is preliminary data.</text>
</comment>
<evidence type="ECO:0008006" key="3">
    <source>
        <dbReference type="Google" id="ProtNLM"/>
    </source>
</evidence>
<protein>
    <recommendedName>
        <fullName evidence="3">Plastid lipid-associated protein/fibrillin conserved domain-containing protein</fullName>
    </recommendedName>
</protein>
<organism evidence="1 2">
    <name type="scientific">Carnegiea gigantea</name>
    <dbReference type="NCBI Taxonomy" id="171969"/>
    <lineage>
        <taxon>Eukaryota</taxon>
        <taxon>Viridiplantae</taxon>
        <taxon>Streptophyta</taxon>
        <taxon>Embryophyta</taxon>
        <taxon>Tracheophyta</taxon>
        <taxon>Spermatophyta</taxon>
        <taxon>Magnoliopsida</taxon>
        <taxon>eudicotyledons</taxon>
        <taxon>Gunneridae</taxon>
        <taxon>Pentapetalae</taxon>
        <taxon>Caryophyllales</taxon>
        <taxon>Cactineae</taxon>
        <taxon>Cactaceae</taxon>
        <taxon>Cactoideae</taxon>
        <taxon>Echinocereeae</taxon>
        <taxon>Carnegiea</taxon>
    </lineage>
</organism>
<dbReference type="AlphaFoldDB" id="A0A9Q1KTC2"/>
<reference evidence="1" key="1">
    <citation type="submission" date="2022-04" db="EMBL/GenBank/DDBJ databases">
        <title>Carnegiea gigantea Genome sequencing and assembly v2.</title>
        <authorList>
            <person name="Copetti D."/>
            <person name="Sanderson M.J."/>
            <person name="Burquez A."/>
            <person name="Wojciechowski M.F."/>
        </authorList>
    </citation>
    <scope>NUCLEOTIDE SEQUENCE</scope>
    <source>
        <strain evidence="1">SGP5-SGP5p</strain>
        <tissue evidence="1">Aerial part</tissue>
    </source>
</reference>
<evidence type="ECO:0000313" key="1">
    <source>
        <dbReference type="EMBL" id="KAJ8448524.1"/>
    </source>
</evidence>
<dbReference type="OrthoDB" id="2015720at2759"/>
<dbReference type="Proteomes" id="UP001153076">
    <property type="component" value="Unassembled WGS sequence"/>
</dbReference>
<evidence type="ECO:0000313" key="2">
    <source>
        <dbReference type="Proteomes" id="UP001153076"/>
    </source>
</evidence>